<reference evidence="3" key="1">
    <citation type="submission" date="2023-06" db="EMBL/GenBank/DDBJ databases">
        <authorList>
            <person name="Delattre M."/>
        </authorList>
    </citation>
    <scope>NUCLEOTIDE SEQUENCE</scope>
    <source>
        <strain evidence="3">AF72</strain>
    </source>
</reference>
<dbReference type="Proteomes" id="UP001177023">
    <property type="component" value="Unassembled WGS sequence"/>
</dbReference>
<sequence>MNSSLLLTIFIAFLYSIAAANTPEPEAADPEKLSDCVKKCLGPIYKMKRTFLYVFENFEKVCELLEDGAFCAQKCEKEDQHKFWQFTTFYRVYCVNHEEELEEHLPCLKAAAKDVDSVCHDRCRTVNKAEPGMNKQEKLDRACKAVECSTVCYFHEFAQDCPKAQSLLIRMNLDQINEVSLSLHPKQHEGMSHECRDIHNLEYMKAAMLASLEE</sequence>
<keyword evidence="1" id="KW-0732">Signal</keyword>
<evidence type="ECO:0000259" key="2">
    <source>
        <dbReference type="Pfam" id="PF15481"/>
    </source>
</evidence>
<name>A0AA36D6P3_9BILA</name>
<feature type="signal peptide" evidence="1">
    <location>
        <begin position="1"/>
        <end position="19"/>
    </location>
</feature>
<accession>A0AA36D6P3</accession>
<evidence type="ECO:0000313" key="3">
    <source>
        <dbReference type="EMBL" id="CAJ0581865.1"/>
    </source>
</evidence>
<dbReference type="Pfam" id="PF15481">
    <property type="entry name" value="CPG4"/>
    <property type="match status" value="1"/>
</dbReference>
<feature type="domain" description="Chondroitin proteoglycan 4" evidence="2">
    <location>
        <begin position="36"/>
        <end position="124"/>
    </location>
</feature>
<dbReference type="InterPro" id="IPR029153">
    <property type="entry name" value="CPG4"/>
</dbReference>
<organism evidence="3 4">
    <name type="scientific">Mesorhabditis spiculigera</name>
    <dbReference type="NCBI Taxonomy" id="96644"/>
    <lineage>
        <taxon>Eukaryota</taxon>
        <taxon>Metazoa</taxon>
        <taxon>Ecdysozoa</taxon>
        <taxon>Nematoda</taxon>
        <taxon>Chromadorea</taxon>
        <taxon>Rhabditida</taxon>
        <taxon>Rhabditina</taxon>
        <taxon>Rhabditomorpha</taxon>
        <taxon>Rhabditoidea</taxon>
        <taxon>Rhabditidae</taxon>
        <taxon>Mesorhabditinae</taxon>
        <taxon>Mesorhabditis</taxon>
    </lineage>
</organism>
<evidence type="ECO:0000313" key="4">
    <source>
        <dbReference type="Proteomes" id="UP001177023"/>
    </source>
</evidence>
<comment type="caution">
    <text evidence="3">The sequence shown here is derived from an EMBL/GenBank/DDBJ whole genome shotgun (WGS) entry which is preliminary data.</text>
</comment>
<dbReference type="EMBL" id="CATQJA010002664">
    <property type="protein sequence ID" value="CAJ0581865.1"/>
    <property type="molecule type" value="Genomic_DNA"/>
</dbReference>
<dbReference type="AlphaFoldDB" id="A0AA36D6P3"/>
<keyword evidence="4" id="KW-1185">Reference proteome</keyword>
<feature type="chain" id="PRO_5041226894" description="Chondroitin proteoglycan 4 domain-containing protein" evidence="1">
    <location>
        <begin position="20"/>
        <end position="214"/>
    </location>
</feature>
<feature type="non-terminal residue" evidence="3">
    <location>
        <position position="214"/>
    </location>
</feature>
<proteinExistence type="predicted"/>
<evidence type="ECO:0000256" key="1">
    <source>
        <dbReference type="SAM" id="SignalP"/>
    </source>
</evidence>
<protein>
    <recommendedName>
        <fullName evidence="2">Chondroitin proteoglycan 4 domain-containing protein</fullName>
    </recommendedName>
</protein>
<gene>
    <name evidence="3" type="ORF">MSPICULIGERA_LOCUS20018</name>
</gene>